<reference evidence="8" key="2">
    <citation type="submission" date="2024-06" db="UniProtKB">
        <authorList>
            <consortium name="EnsemblMetazoa"/>
        </authorList>
    </citation>
    <scope>IDENTIFICATION</scope>
</reference>
<name>A0AAN0JEB4_AMPQE</name>
<organism evidence="8 9">
    <name type="scientific">Amphimedon queenslandica</name>
    <name type="common">Sponge</name>
    <dbReference type="NCBI Taxonomy" id="400682"/>
    <lineage>
        <taxon>Eukaryota</taxon>
        <taxon>Metazoa</taxon>
        <taxon>Porifera</taxon>
        <taxon>Demospongiae</taxon>
        <taxon>Heteroscleromorpha</taxon>
        <taxon>Haplosclerida</taxon>
        <taxon>Niphatidae</taxon>
        <taxon>Amphimedon</taxon>
    </lineage>
</organism>
<evidence type="ECO:0000256" key="4">
    <source>
        <dbReference type="ARBA" id="ARBA00023242"/>
    </source>
</evidence>
<keyword evidence="2" id="KW-0805">Transcription regulation</keyword>
<feature type="compositionally biased region" description="Basic residues" evidence="6">
    <location>
        <begin position="235"/>
        <end position="244"/>
    </location>
</feature>
<reference evidence="9" key="1">
    <citation type="journal article" date="2010" name="Nature">
        <title>The Amphimedon queenslandica genome and the evolution of animal complexity.</title>
        <authorList>
            <person name="Srivastava M."/>
            <person name="Simakov O."/>
            <person name="Chapman J."/>
            <person name="Fahey B."/>
            <person name="Gauthier M.E."/>
            <person name="Mitros T."/>
            <person name="Richards G.S."/>
            <person name="Conaco C."/>
            <person name="Dacre M."/>
            <person name="Hellsten U."/>
            <person name="Larroux C."/>
            <person name="Putnam N.H."/>
            <person name="Stanke M."/>
            <person name="Adamska M."/>
            <person name="Darling A."/>
            <person name="Degnan S.M."/>
            <person name="Oakley T.H."/>
            <person name="Plachetzki D.C."/>
            <person name="Zhai Y."/>
            <person name="Adamski M."/>
            <person name="Calcino A."/>
            <person name="Cummins S.F."/>
            <person name="Goodstein D.M."/>
            <person name="Harris C."/>
            <person name="Jackson D.J."/>
            <person name="Leys S.P."/>
            <person name="Shu S."/>
            <person name="Woodcroft B.J."/>
            <person name="Vervoort M."/>
            <person name="Kosik K.S."/>
            <person name="Manning G."/>
            <person name="Degnan B.M."/>
            <person name="Rokhsar D.S."/>
        </authorList>
    </citation>
    <scope>NUCLEOTIDE SEQUENCE [LARGE SCALE GENOMIC DNA]</scope>
</reference>
<gene>
    <name evidence="8" type="primary">100635280</name>
</gene>
<feature type="region of interest" description="Disordered" evidence="6">
    <location>
        <begin position="197"/>
        <end position="256"/>
    </location>
</feature>
<accession>A0AAN0JEB4</accession>
<feature type="domain" description="Myb-like" evidence="7">
    <location>
        <begin position="73"/>
        <end position="123"/>
    </location>
</feature>
<dbReference type="InterPro" id="IPR001005">
    <property type="entry name" value="SANT/Myb"/>
</dbReference>
<dbReference type="PANTHER" id="PTHR16088">
    <property type="entry name" value="YY1 ASSOCIATED PROTEIN-RELATED"/>
    <property type="match status" value="1"/>
</dbReference>
<evidence type="ECO:0000313" key="9">
    <source>
        <dbReference type="Proteomes" id="UP000007879"/>
    </source>
</evidence>
<keyword evidence="9" id="KW-1185">Reference proteome</keyword>
<dbReference type="Gene3D" id="1.20.1160.11">
    <property type="entry name" value="Paired amphipathic helix"/>
    <property type="match status" value="1"/>
</dbReference>
<dbReference type="InterPro" id="IPR009057">
    <property type="entry name" value="Homeodomain-like_sf"/>
</dbReference>
<evidence type="ECO:0000259" key="7">
    <source>
        <dbReference type="SMART" id="SM00717"/>
    </source>
</evidence>
<evidence type="ECO:0000256" key="5">
    <source>
        <dbReference type="PROSITE-ProRule" id="PRU00810"/>
    </source>
</evidence>
<comment type="subcellular location">
    <subcellularLocation>
        <location evidence="1 5">Nucleus</location>
    </subcellularLocation>
</comment>
<dbReference type="SUPFAM" id="SSF47762">
    <property type="entry name" value="PAH2 domain"/>
    <property type="match status" value="1"/>
</dbReference>
<dbReference type="KEGG" id="aqu:100635280"/>
<dbReference type="EnsemblMetazoa" id="XM_019999538.1">
    <property type="protein sequence ID" value="XP_019855097.1"/>
    <property type="gene ID" value="LOC100635280"/>
</dbReference>
<dbReference type="InterPro" id="IPR036600">
    <property type="entry name" value="PAH_sf"/>
</dbReference>
<feature type="compositionally biased region" description="Low complexity" evidence="6">
    <location>
        <begin position="197"/>
        <end position="219"/>
    </location>
</feature>
<dbReference type="InterPro" id="IPR052435">
    <property type="entry name" value="YY1-Transcr_Regul"/>
</dbReference>
<dbReference type="GO" id="GO:0006355">
    <property type="term" value="P:regulation of DNA-templated transcription"/>
    <property type="evidence" value="ECO:0007669"/>
    <property type="project" value="InterPro"/>
</dbReference>
<dbReference type="SUPFAM" id="SSF46689">
    <property type="entry name" value="Homeodomain-like"/>
    <property type="match status" value="1"/>
</dbReference>
<dbReference type="InterPro" id="IPR003822">
    <property type="entry name" value="PAH"/>
</dbReference>
<dbReference type="Gene3D" id="1.10.10.60">
    <property type="entry name" value="Homeodomain-like"/>
    <property type="match status" value="1"/>
</dbReference>
<dbReference type="GO" id="GO:0005634">
    <property type="term" value="C:nucleus"/>
    <property type="evidence" value="ECO:0007669"/>
    <property type="project" value="UniProtKB-SubCell"/>
</dbReference>
<dbReference type="PANTHER" id="PTHR16088:SF3">
    <property type="entry name" value="GON-4-LIKE PROTEIN"/>
    <property type="match status" value="1"/>
</dbReference>
<evidence type="ECO:0000256" key="6">
    <source>
        <dbReference type="SAM" id="MobiDB-lite"/>
    </source>
</evidence>
<evidence type="ECO:0000313" key="8">
    <source>
        <dbReference type="EnsemblMetazoa" id="XP_019855097.1"/>
    </source>
</evidence>
<evidence type="ECO:0000256" key="3">
    <source>
        <dbReference type="ARBA" id="ARBA00023163"/>
    </source>
</evidence>
<keyword evidence="3" id="KW-0804">Transcription</keyword>
<dbReference type="SMART" id="SM00717">
    <property type="entry name" value="SANT"/>
    <property type="match status" value="1"/>
</dbReference>
<dbReference type="AlphaFoldDB" id="A0AAN0JEB4"/>
<evidence type="ECO:0000256" key="2">
    <source>
        <dbReference type="ARBA" id="ARBA00023015"/>
    </source>
</evidence>
<sequence>MWYIPGIDEALQLINQYNPHNNNDIELISAFGNPPRVPDVVQDVIMTHGIFWQYPYHLPEHGLSPVESSGTQGSKYFTTTEDYLLVLGMDHYGSSSWKLIQEKLLPTKTTKQLHLRVKNLTSKRTKQDNVIKYYKRTGEIKIPFDKDAIDPYLFTRLPQWIIKYHLKREQVEYEEREKKEKRKEELKKIATTYNLLSSSSSSSSCPPSSSSSSSSPGGSKRNLKDDLESVAPSKTLKKGKKRMRLSLGPIETQSETKTGCKGDYRQLLYMAGLEGSDPAARYAFNYLTEVKAMTMSSPENYNTFLKLLITARKREWSPGKLYMAVKPVLQQWPYLLKLFMAFLDPKDAVQAKVIADKIDFEQVKTFSRNLQDQYGDSPLQLSDILSKLRSLEAADDTRKNQIVLELNEMMLSHDELLSDLRHFVSGVLPAKRITEKSQNDFEEVNISSSDQKQAGDDFEEVSVPHDWEGSSSQRITSSP</sequence>
<protein>
    <recommendedName>
        <fullName evidence="7">Myb-like domain-containing protein</fullName>
    </recommendedName>
</protein>
<keyword evidence="4 5" id="KW-0539">Nucleus</keyword>
<proteinExistence type="predicted"/>
<dbReference type="GO" id="GO:0003712">
    <property type="term" value="F:transcription coregulator activity"/>
    <property type="evidence" value="ECO:0007669"/>
    <property type="project" value="TreeGrafter"/>
</dbReference>
<dbReference type="Proteomes" id="UP000007879">
    <property type="component" value="Unassembled WGS sequence"/>
</dbReference>
<dbReference type="PROSITE" id="PS51477">
    <property type="entry name" value="PAH"/>
    <property type="match status" value="1"/>
</dbReference>
<feature type="compositionally biased region" description="Polar residues" evidence="6">
    <location>
        <begin position="469"/>
        <end position="479"/>
    </location>
</feature>
<feature type="region of interest" description="Disordered" evidence="6">
    <location>
        <begin position="439"/>
        <end position="479"/>
    </location>
</feature>
<evidence type="ECO:0000256" key="1">
    <source>
        <dbReference type="ARBA" id="ARBA00004123"/>
    </source>
</evidence>